<evidence type="ECO:0000313" key="4">
    <source>
        <dbReference type="Proteomes" id="UP000015102"/>
    </source>
</evidence>
<name>T1GPX6_MEGSC</name>
<dbReference type="HOGENOM" id="CLU_420525_0_0_1"/>
<evidence type="ECO:0000313" key="3">
    <source>
        <dbReference type="EnsemblMetazoa" id="MESCA005672-PA"/>
    </source>
</evidence>
<keyword evidence="4" id="KW-1185">Reference proteome</keyword>
<dbReference type="AlphaFoldDB" id="T1GPX6"/>
<feature type="region of interest" description="Disordered" evidence="1">
    <location>
        <begin position="541"/>
        <end position="578"/>
    </location>
</feature>
<feature type="region of interest" description="Disordered" evidence="1">
    <location>
        <begin position="109"/>
        <end position="141"/>
    </location>
</feature>
<keyword evidence="2" id="KW-1133">Transmembrane helix</keyword>
<sequence>MAKLEQTSYSDNGSQVYLQLGSLLVLLSMVVTVLGIKFKWFKHNCLLSQFQPQKLRFAQGVFRWRSEDDIAVERPASLPPVRIRKISPGPPPPLILQKRTVIAKPPGQELIPETPQVEPQTPPTFIPRSKRDKSPQKSPLCEVTEEKLGTDYDEVLVNRRPQSEFLGEPEVPKRTKKLRPKSMEVSLVSNESPNQEEIPVHKPIRQKKISPKAENGFNFDIVNNNLFEEDKSAHLEVQKDSETEKSVHFEIEEESKKEPTFERRDTGFSKPEIVHCDTEEKSVHFEDQENNNHYEDYEHDSKAQNNFEKLFFEHLNPLKNQYILKLKKIQKRNIPLREEIQRSVHFEIPEYENVVQEKRTDYENVVQEKTSEYENVQKSVHFEIDDEEDKKEHTFERRDTGFTRPQIEELIPEDSEKRLSKEDLEKSIVIVEEEDEILEKKELVPSILLFEAEELGNETEIDSLPAQAAPTPPVVPAPRRSKESAVCITFEESEPQLIAFADDGVSQESVDIDVEKIEKDENLNKKPVIVDVKERPSFLGIQEPVRPIPRQRSVTGQAPQPPPLPKTPPPVLPDNSNDNWTAIQIHRNLTKELNAEILTVALKKSAEREARANLEVKNVTNNSVEEVEPPKNMRDMMRRRREEFNLVDFNFI</sequence>
<feature type="region of interest" description="Disordered" evidence="1">
    <location>
        <begin position="461"/>
        <end position="480"/>
    </location>
</feature>
<reference evidence="3" key="2">
    <citation type="submission" date="2015-06" db="UniProtKB">
        <authorList>
            <consortium name="EnsemblMetazoa"/>
        </authorList>
    </citation>
    <scope>IDENTIFICATION</scope>
</reference>
<feature type="transmembrane region" description="Helical" evidence="2">
    <location>
        <begin position="16"/>
        <end position="36"/>
    </location>
</feature>
<feature type="region of interest" description="Disordered" evidence="1">
    <location>
        <begin position="170"/>
        <end position="200"/>
    </location>
</feature>
<dbReference type="EMBL" id="CAQQ02193070">
    <property type="status" value="NOT_ANNOTATED_CDS"/>
    <property type="molecule type" value="Genomic_DNA"/>
</dbReference>
<evidence type="ECO:0000256" key="1">
    <source>
        <dbReference type="SAM" id="MobiDB-lite"/>
    </source>
</evidence>
<reference evidence="4" key="1">
    <citation type="submission" date="2013-02" db="EMBL/GenBank/DDBJ databases">
        <authorList>
            <person name="Hughes D."/>
        </authorList>
    </citation>
    <scope>NUCLEOTIDE SEQUENCE</scope>
    <source>
        <strain>Durham</strain>
        <strain evidence="4">NC isolate 2 -- Noor lab</strain>
    </source>
</reference>
<keyword evidence="2" id="KW-0472">Membrane</keyword>
<feature type="compositionally biased region" description="Pro residues" evidence="1">
    <location>
        <begin position="559"/>
        <end position="572"/>
    </location>
</feature>
<dbReference type="EnsemblMetazoa" id="MESCA005672-RA">
    <property type="protein sequence ID" value="MESCA005672-PA"/>
    <property type="gene ID" value="MESCA005672"/>
</dbReference>
<evidence type="ECO:0000256" key="2">
    <source>
        <dbReference type="SAM" id="Phobius"/>
    </source>
</evidence>
<proteinExistence type="predicted"/>
<dbReference type="Proteomes" id="UP000015102">
    <property type="component" value="Unassembled WGS sequence"/>
</dbReference>
<organism evidence="3 4">
    <name type="scientific">Megaselia scalaris</name>
    <name type="common">Humpbacked fly</name>
    <name type="synonym">Phora scalaris</name>
    <dbReference type="NCBI Taxonomy" id="36166"/>
    <lineage>
        <taxon>Eukaryota</taxon>
        <taxon>Metazoa</taxon>
        <taxon>Ecdysozoa</taxon>
        <taxon>Arthropoda</taxon>
        <taxon>Hexapoda</taxon>
        <taxon>Insecta</taxon>
        <taxon>Pterygota</taxon>
        <taxon>Neoptera</taxon>
        <taxon>Endopterygota</taxon>
        <taxon>Diptera</taxon>
        <taxon>Brachycera</taxon>
        <taxon>Muscomorpha</taxon>
        <taxon>Platypezoidea</taxon>
        <taxon>Phoridae</taxon>
        <taxon>Megaseliini</taxon>
        <taxon>Megaselia</taxon>
    </lineage>
</organism>
<accession>T1GPX6</accession>
<feature type="region of interest" description="Disordered" evidence="1">
    <location>
        <begin position="235"/>
        <end position="264"/>
    </location>
</feature>
<keyword evidence="2" id="KW-0812">Transmembrane</keyword>
<protein>
    <submittedName>
        <fullName evidence="3">Uncharacterized protein</fullName>
    </submittedName>
</protein>